<keyword evidence="2 6" id="KW-0698">rRNA processing</keyword>
<keyword evidence="3 7" id="KW-0853">WD repeat</keyword>
<evidence type="ECO:0000313" key="11">
    <source>
        <dbReference type="Proteomes" id="UP000305067"/>
    </source>
</evidence>
<evidence type="ECO:0000256" key="8">
    <source>
        <dbReference type="SAM" id="MobiDB-lite"/>
    </source>
</evidence>
<dbReference type="GO" id="GO:0005654">
    <property type="term" value="C:nucleoplasm"/>
    <property type="evidence" value="ECO:0007669"/>
    <property type="project" value="UniProtKB-SubCell"/>
</dbReference>
<dbReference type="Proteomes" id="UP000305067">
    <property type="component" value="Unassembled WGS sequence"/>
</dbReference>
<dbReference type="InterPro" id="IPR028599">
    <property type="entry name" value="WDR12/Ytm1"/>
</dbReference>
<comment type="similarity">
    <text evidence="6">Belongs to the WD repeat WDR12/YTM1 family.</text>
</comment>
<sequence length="435" mass="47404">MAEPSSINIPVVFSTQTQYPLPSQKFMIPSTWRRYQLSQLINKALSLVSPIPFDFLISGDLLRTSIHDWCSEHGIAEEETLNIEYIQSVLPPQKTSELPHDDWVSAVSSKFPGFFLTASYDGYLRAFDYSQQTVIEQLVHQGPITSLCVIPVESQEAATRLIATSSLDLTCRISKVGLTNNEHSFDPQASLHLHTAPVSSISCNASGTQLLTSSWDSLIGLFDTTIPDVDEIDLEQEEGTTRKKRRKLGSEPTRGKRKAPISVLKSHTARVSKAVFGGENSAVSCGFDSTVRAWDLDHGVCTNTITSSDKAFLDLVCPSGNSAITASMDRSINLFDFRSSSTIASALSLKQVSTPSCLAVSPVYGQAEQQVVSGGYDGAARIWDLRSTKLPVATFFGWEDAGDKKILGVDWTKDVIALGGERGMAIWRVSGGESQ</sequence>
<dbReference type="Pfam" id="PF08154">
    <property type="entry name" value="NLE"/>
    <property type="match status" value="1"/>
</dbReference>
<dbReference type="PROSITE" id="PS00678">
    <property type="entry name" value="WD_REPEATS_1"/>
    <property type="match status" value="1"/>
</dbReference>
<dbReference type="Pfam" id="PF00400">
    <property type="entry name" value="WD40"/>
    <property type="match status" value="3"/>
</dbReference>
<comment type="function">
    <text evidence="6">Component of the NOP7 complex, which is required for maturation of the 25S and 5.8S ribosomal RNAs and formation of the 60S ribosome.</text>
</comment>
<feature type="domain" description="NLE" evidence="9">
    <location>
        <begin position="10"/>
        <end position="68"/>
    </location>
</feature>
<accession>A0A5C3R0B6</accession>
<evidence type="ECO:0000259" key="9">
    <source>
        <dbReference type="Pfam" id="PF08154"/>
    </source>
</evidence>
<dbReference type="AlphaFoldDB" id="A0A5C3R0B6"/>
<dbReference type="GO" id="GO:0043021">
    <property type="term" value="F:ribonucleoprotein complex binding"/>
    <property type="evidence" value="ECO:0007669"/>
    <property type="project" value="UniProtKB-UniRule"/>
</dbReference>
<dbReference type="GO" id="GO:0000463">
    <property type="term" value="P:maturation of LSU-rRNA from tricistronic rRNA transcript (SSU-rRNA, 5.8S rRNA, LSU-rRNA)"/>
    <property type="evidence" value="ECO:0007669"/>
    <property type="project" value="UniProtKB-UniRule"/>
</dbReference>
<dbReference type="GO" id="GO:0030687">
    <property type="term" value="C:preribosome, large subunit precursor"/>
    <property type="evidence" value="ECO:0007669"/>
    <property type="project" value="UniProtKB-UniRule"/>
</dbReference>
<evidence type="ECO:0000256" key="7">
    <source>
        <dbReference type="PROSITE-ProRule" id="PRU00221"/>
    </source>
</evidence>
<organism evidence="10 11">
    <name type="scientific">Pterulicium gracile</name>
    <dbReference type="NCBI Taxonomy" id="1884261"/>
    <lineage>
        <taxon>Eukaryota</taxon>
        <taxon>Fungi</taxon>
        <taxon>Dikarya</taxon>
        <taxon>Basidiomycota</taxon>
        <taxon>Agaricomycotina</taxon>
        <taxon>Agaricomycetes</taxon>
        <taxon>Agaricomycetidae</taxon>
        <taxon>Agaricales</taxon>
        <taxon>Pleurotineae</taxon>
        <taxon>Pterulaceae</taxon>
        <taxon>Pterulicium</taxon>
    </lineage>
</organism>
<dbReference type="PANTHER" id="PTHR19855">
    <property type="entry name" value="WD40 REPEAT PROTEIN 12, 37"/>
    <property type="match status" value="1"/>
</dbReference>
<feature type="repeat" description="WD" evidence="7">
    <location>
        <begin position="264"/>
        <end position="304"/>
    </location>
</feature>
<comment type="subunit">
    <text evidence="6">Component of the NOP7 complex, composed of ERB1, NOP7 and YTM1. Within the NOP7 complex ERB1 appears to interact directly with NOP7 and YTM1. The NOP7 complex also associates with the 66S pre-ribosome.</text>
</comment>
<dbReference type="HAMAP" id="MF_03029">
    <property type="entry name" value="WDR12"/>
    <property type="match status" value="1"/>
</dbReference>
<keyword evidence="4" id="KW-0677">Repeat</keyword>
<dbReference type="InterPro" id="IPR036322">
    <property type="entry name" value="WD40_repeat_dom_sf"/>
</dbReference>
<keyword evidence="1 6" id="KW-0690">Ribosome biogenesis</keyword>
<dbReference type="Gene3D" id="2.130.10.10">
    <property type="entry name" value="YVTN repeat-like/Quinoprotein amine dehydrogenase"/>
    <property type="match status" value="1"/>
</dbReference>
<dbReference type="STRING" id="1884261.A0A5C3R0B6"/>
<name>A0A5C3R0B6_9AGAR</name>
<dbReference type="InterPro" id="IPR015943">
    <property type="entry name" value="WD40/YVTN_repeat-like_dom_sf"/>
</dbReference>
<feature type="region of interest" description="Disordered" evidence="8">
    <location>
        <begin position="235"/>
        <end position="261"/>
    </location>
</feature>
<dbReference type="SMART" id="SM00320">
    <property type="entry name" value="WD40"/>
    <property type="match status" value="7"/>
</dbReference>
<proteinExistence type="inferred from homology"/>
<feature type="repeat" description="WD" evidence="7">
    <location>
        <begin position="371"/>
        <end position="393"/>
    </location>
</feature>
<dbReference type="GO" id="GO:0005730">
    <property type="term" value="C:nucleolus"/>
    <property type="evidence" value="ECO:0007669"/>
    <property type="project" value="UniProtKB-SubCell"/>
</dbReference>
<evidence type="ECO:0000256" key="5">
    <source>
        <dbReference type="ARBA" id="ARBA00023242"/>
    </source>
</evidence>
<evidence type="ECO:0000256" key="6">
    <source>
        <dbReference type="HAMAP-Rule" id="MF_03029"/>
    </source>
</evidence>
<dbReference type="GO" id="GO:0000466">
    <property type="term" value="P:maturation of 5.8S rRNA from tricistronic rRNA transcript (SSU-rRNA, 5.8S rRNA, LSU-rRNA)"/>
    <property type="evidence" value="ECO:0007669"/>
    <property type="project" value="UniProtKB-UniRule"/>
</dbReference>
<dbReference type="PANTHER" id="PTHR19855:SF11">
    <property type="entry name" value="RIBOSOME BIOGENESIS PROTEIN WDR12"/>
    <property type="match status" value="1"/>
</dbReference>
<dbReference type="PROSITE" id="PS50082">
    <property type="entry name" value="WD_REPEATS_2"/>
    <property type="match status" value="2"/>
</dbReference>
<dbReference type="SUPFAM" id="SSF50978">
    <property type="entry name" value="WD40 repeat-like"/>
    <property type="match status" value="1"/>
</dbReference>
<dbReference type="OrthoDB" id="10251381at2759"/>
<evidence type="ECO:0000256" key="3">
    <source>
        <dbReference type="ARBA" id="ARBA00022574"/>
    </source>
</evidence>
<dbReference type="InterPro" id="IPR012972">
    <property type="entry name" value="NLE"/>
</dbReference>
<dbReference type="EMBL" id="ML178814">
    <property type="protein sequence ID" value="TFL07675.1"/>
    <property type="molecule type" value="Genomic_DNA"/>
</dbReference>
<keyword evidence="5 6" id="KW-0539">Nucleus</keyword>
<evidence type="ECO:0000313" key="10">
    <source>
        <dbReference type="EMBL" id="TFL07675.1"/>
    </source>
</evidence>
<comment type="subcellular location">
    <subcellularLocation>
        <location evidence="6">Nucleus</location>
        <location evidence="6">Nucleolus</location>
    </subcellularLocation>
    <subcellularLocation>
        <location evidence="6">Nucleus</location>
        <location evidence="6">Nucleoplasm</location>
    </subcellularLocation>
</comment>
<evidence type="ECO:0000256" key="4">
    <source>
        <dbReference type="ARBA" id="ARBA00022737"/>
    </source>
</evidence>
<evidence type="ECO:0000256" key="2">
    <source>
        <dbReference type="ARBA" id="ARBA00022552"/>
    </source>
</evidence>
<protein>
    <recommendedName>
        <fullName evidence="6">Ribosome biogenesis protein YTM1</fullName>
    </recommendedName>
</protein>
<gene>
    <name evidence="6" type="primary">YTM1</name>
    <name evidence="10" type="ORF">BDV98DRAFT_558272</name>
</gene>
<dbReference type="InterPro" id="IPR001680">
    <property type="entry name" value="WD40_rpt"/>
</dbReference>
<evidence type="ECO:0000256" key="1">
    <source>
        <dbReference type="ARBA" id="ARBA00022517"/>
    </source>
</evidence>
<reference evidence="10 11" key="1">
    <citation type="journal article" date="2019" name="Nat. Ecol. Evol.">
        <title>Megaphylogeny resolves global patterns of mushroom evolution.</title>
        <authorList>
            <person name="Varga T."/>
            <person name="Krizsan K."/>
            <person name="Foldi C."/>
            <person name="Dima B."/>
            <person name="Sanchez-Garcia M."/>
            <person name="Sanchez-Ramirez S."/>
            <person name="Szollosi G.J."/>
            <person name="Szarkandi J.G."/>
            <person name="Papp V."/>
            <person name="Albert L."/>
            <person name="Andreopoulos W."/>
            <person name="Angelini C."/>
            <person name="Antonin V."/>
            <person name="Barry K.W."/>
            <person name="Bougher N.L."/>
            <person name="Buchanan P."/>
            <person name="Buyck B."/>
            <person name="Bense V."/>
            <person name="Catcheside P."/>
            <person name="Chovatia M."/>
            <person name="Cooper J."/>
            <person name="Damon W."/>
            <person name="Desjardin D."/>
            <person name="Finy P."/>
            <person name="Geml J."/>
            <person name="Haridas S."/>
            <person name="Hughes K."/>
            <person name="Justo A."/>
            <person name="Karasinski D."/>
            <person name="Kautmanova I."/>
            <person name="Kiss B."/>
            <person name="Kocsube S."/>
            <person name="Kotiranta H."/>
            <person name="LaButti K.M."/>
            <person name="Lechner B.E."/>
            <person name="Liimatainen K."/>
            <person name="Lipzen A."/>
            <person name="Lukacs Z."/>
            <person name="Mihaltcheva S."/>
            <person name="Morgado L.N."/>
            <person name="Niskanen T."/>
            <person name="Noordeloos M.E."/>
            <person name="Ohm R.A."/>
            <person name="Ortiz-Santana B."/>
            <person name="Ovrebo C."/>
            <person name="Racz N."/>
            <person name="Riley R."/>
            <person name="Savchenko A."/>
            <person name="Shiryaev A."/>
            <person name="Soop K."/>
            <person name="Spirin V."/>
            <person name="Szebenyi C."/>
            <person name="Tomsovsky M."/>
            <person name="Tulloss R.E."/>
            <person name="Uehling J."/>
            <person name="Grigoriev I.V."/>
            <person name="Vagvolgyi C."/>
            <person name="Papp T."/>
            <person name="Martin F.M."/>
            <person name="Miettinen O."/>
            <person name="Hibbett D.S."/>
            <person name="Nagy L.G."/>
        </authorList>
    </citation>
    <scope>NUCLEOTIDE SEQUENCE [LARGE SCALE GENOMIC DNA]</scope>
    <source>
        <strain evidence="10 11">CBS 309.79</strain>
    </source>
</reference>
<keyword evidence="11" id="KW-1185">Reference proteome</keyword>
<dbReference type="InterPro" id="IPR019775">
    <property type="entry name" value="WD40_repeat_CS"/>
</dbReference>